<gene>
    <name evidence="2" type="ORF">FHS11_001198</name>
</gene>
<keyword evidence="1" id="KW-0812">Transmembrane</keyword>
<dbReference type="EMBL" id="JACHWX010000002">
    <property type="protein sequence ID" value="MBB3054788.1"/>
    <property type="molecule type" value="Genomic_DNA"/>
</dbReference>
<dbReference type="RefSeq" id="WP_096356343.1">
    <property type="nucleotide sequence ID" value="NZ_AP017313.1"/>
</dbReference>
<comment type="caution">
    <text evidence="2">The sequence shown here is derived from an EMBL/GenBank/DDBJ whole genome shotgun (WGS) entry which is preliminary data.</text>
</comment>
<sequence length="150" mass="17325">MTESDKIEILLSTIDRHWGQAKQSEDQRSKMTNYLLVLYLAAQGFIVQKDFDRSTIMVSVIIIIVAIYGVLASFKYYERFRLHATRVGRLMDVFDKFSDGISLNIIEKTADNDHKLNFPRLHKIRLNKIWILLHCAFAVVGVVDICISFS</sequence>
<keyword evidence="1" id="KW-0472">Membrane</keyword>
<name>A0A839SB28_9SPHI</name>
<dbReference type="Proteomes" id="UP000539265">
    <property type="component" value="Unassembled WGS sequence"/>
</dbReference>
<dbReference type="AlphaFoldDB" id="A0A839SB28"/>
<reference evidence="2" key="1">
    <citation type="submission" date="2020-08" db="EMBL/GenBank/DDBJ databases">
        <title>Genomic Encyclopedia of Type Strains, Phase III (KMG-III): the genomes of soil and plant-associated and newly described type strains.</title>
        <authorList>
            <person name="Whitman W."/>
        </authorList>
    </citation>
    <scope>NUCLEOTIDE SEQUENCE [LARGE SCALE GENOMIC DNA]</scope>
    <source>
        <strain evidence="2">CECT 8628</strain>
    </source>
</reference>
<dbReference type="OrthoDB" id="3390413at2"/>
<evidence type="ECO:0000313" key="3">
    <source>
        <dbReference type="Proteomes" id="UP000539265"/>
    </source>
</evidence>
<keyword evidence="1" id="KW-1133">Transmembrane helix</keyword>
<protein>
    <recommendedName>
        <fullName evidence="4">SMODS and SLOG-associating 2TM effector domain-containing protein</fullName>
    </recommendedName>
</protein>
<evidence type="ECO:0008006" key="4">
    <source>
        <dbReference type="Google" id="ProtNLM"/>
    </source>
</evidence>
<feature type="transmembrane region" description="Helical" evidence="1">
    <location>
        <begin position="129"/>
        <end position="149"/>
    </location>
</feature>
<organism evidence="2 3">
    <name type="scientific">Mucilaginibacter gotjawali</name>
    <dbReference type="NCBI Taxonomy" id="1550579"/>
    <lineage>
        <taxon>Bacteria</taxon>
        <taxon>Pseudomonadati</taxon>
        <taxon>Bacteroidota</taxon>
        <taxon>Sphingobacteriia</taxon>
        <taxon>Sphingobacteriales</taxon>
        <taxon>Sphingobacteriaceae</taxon>
        <taxon>Mucilaginibacter</taxon>
    </lineage>
</organism>
<evidence type="ECO:0000256" key="1">
    <source>
        <dbReference type="SAM" id="Phobius"/>
    </source>
</evidence>
<keyword evidence="3" id="KW-1185">Reference proteome</keyword>
<feature type="transmembrane region" description="Helical" evidence="1">
    <location>
        <begin position="54"/>
        <end position="74"/>
    </location>
</feature>
<proteinExistence type="predicted"/>
<evidence type="ECO:0000313" key="2">
    <source>
        <dbReference type="EMBL" id="MBB3054788.1"/>
    </source>
</evidence>
<accession>A0A839SB28</accession>